<dbReference type="AlphaFoldDB" id="A0A9Q1IDD2"/>
<gene>
    <name evidence="2" type="ORF">SKAU_G00388340</name>
</gene>
<feature type="compositionally biased region" description="Polar residues" evidence="1">
    <location>
        <begin position="25"/>
        <end position="44"/>
    </location>
</feature>
<sequence>MEIGTRILLAFLVCQPPAPPPKSFFSESTPSSQTPRHSPVSVSWSRLPRSGRIPTRRFACSPRRFIYSGAGSNRCRPGQRRNAVCLPRPSGPGWSPATPPPPPPPSPPPPLADERAREQKTCLGNERRRRTGSAPAGKEGASALFDPGGEFLLSSLLPPVASHFVRSAAACHLRERGESITVSPVP</sequence>
<dbReference type="Proteomes" id="UP001152622">
    <property type="component" value="Chromosome 20"/>
</dbReference>
<feature type="region of interest" description="Disordered" evidence="1">
    <location>
        <begin position="71"/>
        <end position="145"/>
    </location>
</feature>
<evidence type="ECO:0000256" key="1">
    <source>
        <dbReference type="SAM" id="MobiDB-lite"/>
    </source>
</evidence>
<name>A0A9Q1IDD2_SYNKA</name>
<evidence type="ECO:0000313" key="3">
    <source>
        <dbReference type="Proteomes" id="UP001152622"/>
    </source>
</evidence>
<feature type="compositionally biased region" description="Pro residues" evidence="1">
    <location>
        <begin position="97"/>
        <end position="111"/>
    </location>
</feature>
<keyword evidence="3" id="KW-1185">Reference proteome</keyword>
<feature type="region of interest" description="Disordered" evidence="1">
    <location>
        <begin position="20"/>
        <end position="47"/>
    </location>
</feature>
<proteinExistence type="predicted"/>
<evidence type="ECO:0000313" key="2">
    <source>
        <dbReference type="EMBL" id="KAJ8335492.1"/>
    </source>
</evidence>
<accession>A0A9Q1IDD2</accession>
<reference evidence="2" key="1">
    <citation type="journal article" date="2023" name="Science">
        <title>Genome structures resolve the early diversification of teleost fishes.</title>
        <authorList>
            <person name="Parey E."/>
            <person name="Louis A."/>
            <person name="Montfort J."/>
            <person name="Bouchez O."/>
            <person name="Roques C."/>
            <person name="Iampietro C."/>
            <person name="Lluch J."/>
            <person name="Castinel A."/>
            <person name="Donnadieu C."/>
            <person name="Desvignes T."/>
            <person name="Floi Bucao C."/>
            <person name="Jouanno E."/>
            <person name="Wen M."/>
            <person name="Mejri S."/>
            <person name="Dirks R."/>
            <person name="Jansen H."/>
            <person name="Henkel C."/>
            <person name="Chen W.J."/>
            <person name="Zahm M."/>
            <person name="Cabau C."/>
            <person name="Klopp C."/>
            <person name="Thompson A.W."/>
            <person name="Robinson-Rechavi M."/>
            <person name="Braasch I."/>
            <person name="Lecointre G."/>
            <person name="Bobe J."/>
            <person name="Postlethwait J.H."/>
            <person name="Berthelot C."/>
            <person name="Roest Crollius H."/>
            <person name="Guiguen Y."/>
        </authorList>
    </citation>
    <scope>NUCLEOTIDE SEQUENCE</scope>
    <source>
        <strain evidence="2">WJC10195</strain>
    </source>
</reference>
<protein>
    <submittedName>
        <fullName evidence="2">Uncharacterized protein</fullName>
    </submittedName>
</protein>
<comment type="caution">
    <text evidence="2">The sequence shown here is derived from an EMBL/GenBank/DDBJ whole genome shotgun (WGS) entry which is preliminary data.</text>
</comment>
<dbReference type="EMBL" id="JAINUF010000020">
    <property type="protein sequence ID" value="KAJ8335492.1"/>
    <property type="molecule type" value="Genomic_DNA"/>
</dbReference>
<organism evidence="2 3">
    <name type="scientific">Synaphobranchus kaupii</name>
    <name type="common">Kaup's arrowtooth eel</name>
    <dbReference type="NCBI Taxonomy" id="118154"/>
    <lineage>
        <taxon>Eukaryota</taxon>
        <taxon>Metazoa</taxon>
        <taxon>Chordata</taxon>
        <taxon>Craniata</taxon>
        <taxon>Vertebrata</taxon>
        <taxon>Euteleostomi</taxon>
        <taxon>Actinopterygii</taxon>
        <taxon>Neopterygii</taxon>
        <taxon>Teleostei</taxon>
        <taxon>Anguilliformes</taxon>
        <taxon>Synaphobranchidae</taxon>
        <taxon>Synaphobranchus</taxon>
    </lineage>
</organism>